<keyword evidence="8" id="KW-0067">ATP-binding</keyword>
<sequence>MQFRQEILVALGANQPSWAGNSAQTLRHALGAFAAHGLRLRRISRFFATPCFPAGAGPDYVNAAVAVQSDLVAPEILGQLHRIEAAFGRERGGRWQARSIDLDLLAIGDSVLPDRTTFDRWQALPIERQRAEAPDRLILPHPRIQDRPFVLVPLADIAPDWRHPALHRTVRQMLTDLPQDDVTEVKPL</sequence>
<dbReference type="SUPFAM" id="SSF55083">
    <property type="entry name" value="6-hydroxymethyl-7,8-dihydropterin pyrophosphokinase, HPPK"/>
    <property type="match status" value="1"/>
</dbReference>
<evidence type="ECO:0000256" key="1">
    <source>
        <dbReference type="ARBA" id="ARBA00005051"/>
    </source>
</evidence>
<evidence type="ECO:0000256" key="8">
    <source>
        <dbReference type="ARBA" id="ARBA00022840"/>
    </source>
</evidence>
<dbReference type="GO" id="GO:0003848">
    <property type="term" value="F:2-amino-4-hydroxy-6-hydroxymethyldihydropteridine diphosphokinase activity"/>
    <property type="evidence" value="ECO:0007669"/>
    <property type="project" value="UniProtKB-EC"/>
</dbReference>
<organism evidence="14 15">
    <name type="scientific">Mesobacterium hydrothermale</name>
    <dbReference type="NCBI Taxonomy" id="3111907"/>
    <lineage>
        <taxon>Bacteria</taxon>
        <taxon>Pseudomonadati</taxon>
        <taxon>Pseudomonadota</taxon>
        <taxon>Alphaproteobacteria</taxon>
        <taxon>Rhodobacterales</taxon>
        <taxon>Roseobacteraceae</taxon>
        <taxon>Mesobacterium</taxon>
    </lineage>
</organism>
<dbReference type="InterPro" id="IPR035907">
    <property type="entry name" value="Hppk_sf"/>
</dbReference>
<reference evidence="14 15" key="1">
    <citation type="submission" date="2024-01" db="EMBL/GenBank/DDBJ databases">
        <title>Mesobacterium rodlantinim sp. nov., isolated from shallow sea hydrothermal systems off Kueishantao Island.</title>
        <authorList>
            <person name="Su Z."/>
            <person name="Tang K."/>
        </authorList>
    </citation>
    <scope>NUCLEOTIDE SEQUENCE [LARGE SCALE GENOMIC DNA]</scope>
    <source>
        <strain evidence="14 15">TK19101</strain>
    </source>
</reference>
<evidence type="ECO:0000256" key="9">
    <source>
        <dbReference type="ARBA" id="ARBA00022909"/>
    </source>
</evidence>
<evidence type="ECO:0000256" key="7">
    <source>
        <dbReference type="ARBA" id="ARBA00022777"/>
    </source>
</evidence>
<dbReference type="EMBL" id="JAYLLH010000031">
    <property type="protein sequence ID" value="MEC3862911.1"/>
    <property type="molecule type" value="Genomic_DNA"/>
</dbReference>
<accession>A0ABU6HM18</accession>
<dbReference type="NCBIfam" id="TIGR01498">
    <property type="entry name" value="folK"/>
    <property type="match status" value="1"/>
</dbReference>
<dbReference type="PANTHER" id="PTHR43071">
    <property type="entry name" value="2-AMINO-4-HYDROXY-6-HYDROXYMETHYLDIHYDROPTERIDINE PYROPHOSPHOKINASE"/>
    <property type="match status" value="1"/>
</dbReference>
<keyword evidence="15" id="KW-1185">Reference proteome</keyword>
<evidence type="ECO:0000256" key="5">
    <source>
        <dbReference type="ARBA" id="ARBA00022679"/>
    </source>
</evidence>
<dbReference type="RefSeq" id="WP_326298984.1">
    <property type="nucleotide sequence ID" value="NZ_JAYLLH010000031.1"/>
</dbReference>
<comment type="pathway">
    <text evidence="1">Cofactor biosynthesis; tetrahydrofolate biosynthesis; 2-amino-4-hydroxy-6-hydroxymethyl-7,8-dihydropteridine diphosphate from 7,8-dihydroneopterin triphosphate: step 4/4.</text>
</comment>
<evidence type="ECO:0000256" key="2">
    <source>
        <dbReference type="ARBA" id="ARBA00005810"/>
    </source>
</evidence>
<comment type="similarity">
    <text evidence="2">Belongs to the HPPK family.</text>
</comment>
<evidence type="ECO:0000256" key="10">
    <source>
        <dbReference type="ARBA" id="ARBA00029409"/>
    </source>
</evidence>
<comment type="caution">
    <text evidence="14">The sequence shown here is derived from an EMBL/GenBank/DDBJ whole genome shotgun (WGS) entry which is preliminary data.</text>
</comment>
<name>A0ABU6HM18_9RHOB</name>
<evidence type="ECO:0000256" key="4">
    <source>
        <dbReference type="ARBA" id="ARBA00016218"/>
    </source>
</evidence>
<evidence type="ECO:0000259" key="13">
    <source>
        <dbReference type="Pfam" id="PF01288"/>
    </source>
</evidence>
<dbReference type="EC" id="2.7.6.3" evidence="3"/>
<evidence type="ECO:0000256" key="11">
    <source>
        <dbReference type="ARBA" id="ARBA00029766"/>
    </source>
</evidence>
<dbReference type="InterPro" id="IPR000550">
    <property type="entry name" value="Hppk"/>
</dbReference>
<keyword evidence="5 14" id="KW-0808">Transferase</keyword>
<evidence type="ECO:0000313" key="14">
    <source>
        <dbReference type="EMBL" id="MEC3862911.1"/>
    </source>
</evidence>
<evidence type="ECO:0000256" key="6">
    <source>
        <dbReference type="ARBA" id="ARBA00022741"/>
    </source>
</evidence>
<comment type="function">
    <text evidence="10">Catalyzes the transfer of pyrophosphate from adenosine triphosphate (ATP) to 6-hydroxymethyl-7,8-dihydropterin, an enzymatic step in folate biosynthesis pathway.</text>
</comment>
<dbReference type="PANTHER" id="PTHR43071:SF1">
    <property type="entry name" value="2-AMINO-4-HYDROXY-6-HYDROXYMETHYLDIHYDROPTERIDINE PYROPHOSPHOKINASE"/>
    <property type="match status" value="1"/>
</dbReference>
<keyword evidence="9" id="KW-0289">Folate biosynthesis</keyword>
<feature type="domain" description="7,8-dihydro-6-hydroxymethylpterin-pyrophosphokinase" evidence="13">
    <location>
        <begin position="9"/>
        <end position="159"/>
    </location>
</feature>
<gene>
    <name evidence="14" type="primary">folK</name>
    <name evidence="14" type="ORF">VK792_16575</name>
</gene>
<evidence type="ECO:0000313" key="15">
    <source>
        <dbReference type="Proteomes" id="UP001348149"/>
    </source>
</evidence>
<dbReference type="CDD" id="cd00483">
    <property type="entry name" value="HPPK"/>
    <property type="match status" value="1"/>
</dbReference>
<evidence type="ECO:0000256" key="12">
    <source>
        <dbReference type="ARBA" id="ARBA00033413"/>
    </source>
</evidence>
<keyword evidence="7" id="KW-0418">Kinase</keyword>
<protein>
    <recommendedName>
        <fullName evidence="4">2-amino-4-hydroxy-6-hydroxymethyldihydropteridine pyrophosphokinase</fullName>
        <ecNumber evidence="3">2.7.6.3</ecNumber>
    </recommendedName>
    <alternativeName>
        <fullName evidence="11">6-hydroxymethyl-7,8-dihydropterin pyrophosphokinase</fullName>
    </alternativeName>
    <alternativeName>
        <fullName evidence="12">7,8-dihydro-6-hydroxymethylpterin-pyrophosphokinase</fullName>
    </alternativeName>
</protein>
<evidence type="ECO:0000256" key="3">
    <source>
        <dbReference type="ARBA" id="ARBA00013253"/>
    </source>
</evidence>
<keyword evidence="6" id="KW-0547">Nucleotide-binding</keyword>
<dbReference type="Pfam" id="PF01288">
    <property type="entry name" value="HPPK"/>
    <property type="match status" value="1"/>
</dbReference>
<proteinExistence type="inferred from homology"/>
<dbReference type="Proteomes" id="UP001348149">
    <property type="component" value="Unassembled WGS sequence"/>
</dbReference>
<dbReference type="Gene3D" id="3.30.70.560">
    <property type="entry name" value="7,8-Dihydro-6-hydroxymethylpterin-pyrophosphokinase HPPK"/>
    <property type="match status" value="1"/>
</dbReference>